<organism evidence="2 3">
    <name type="scientific">Oryzias javanicus</name>
    <name type="common">Javanese ricefish</name>
    <name type="synonym">Aplocheilus javanicus</name>
    <dbReference type="NCBI Taxonomy" id="123683"/>
    <lineage>
        <taxon>Eukaryota</taxon>
        <taxon>Metazoa</taxon>
        <taxon>Chordata</taxon>
        <taxon>Craniata</taxon>
        <taxon>Vertebrata</taxon>
        <taxon>Euteleostomi</taxon>
        <taxon>Actinopterygii</taxon>
        <taxon>Neopterygii</taxon>
        <taxon>Teleostei</taxon>
        <taxon>Neoteleostei</taxon>
        <taxon>Acanthomorphata</taxon>
        <taxon>Ovalentaria</taxon>
        <taxon>Atherinomorphae</taxon>
        <taxon>Beloniformes</taxon>
        <taxon>Adrianichthyidae</taxon>
        <taxon>Oryziinae</taxon>
        <taxon>Oryzias</taxon>
    </lineage>
</organism>
<evidence type="ECO:0000313" key="2">
    <source>
        <dbReference type="EMBL" id="RVE60601.1"/>
    </source>
</evidence>
<dbReference type="AlphaFoldDB" id="A0A437CE63"/>
<name>A0A437CE63_ORYJA</name>
<gene>
    <name evidence="2" type="ORF">OJAV_G00182510</name>
</gene>
<dbReference type="OrthoDB" id="8991151at2759"/>
<accession>A0A437CE63</accession>
<proteinExistence type="predicted"/>
<sequence length="163" mass="18405">MVPRADNTKTLTTSSFCRSKLTSETLSHLRGGRRREFGCHDGSKVLHLRQRFGVIRGELRLTSNGRTRLNSESTVSTYSRDEDLRGREERRSEAPKTEAGFSAFRGRSKSAPPALWDDSSKAVELGKAKPTRRPKGRWHYTFSREGHRCAPAVRSTAARKSEK</sequence>
<feature type="compositionally biased region" description="Basic and acidic residues" evidence="1">
    <location>
        <begin position="79"/>
        <end position="96"/>
    </location>
</feature>
<evidence type="ECO:0000256" key="1">
    <source>
        <dbReference type="SAM" id="MobiDB-lite"/>
    </source>
</evidence>
<reference evidence="2 3" key="2">
    <citation type="submission" date="2019-01" db="EMBL/GenBank/DDBJ databases">
        <title>A chromosome length genome reference of the Java medaka (oryzias javanicus).</title>
        <authorList>
            <person name="Herpin A."/>
            <person name="Takehana Y."/>
            <person name="Naruse K."/>
            <person name="Ansai S."/>
            <person name="Kawaguchi M."/>
        </authorList>
    </citation>
    <scope>NUCLEOTIDE SEQUENCE [LARGE SCALE GENOMIC DNA]</scope>
    <source>
        <strain evidence="2">RS831</strain>
        <tissue evidence="2">Whole body</tissue>
    </source>
</reference>
<dbReference type="EMBL" id="CM012454">
    <property type="protein sequence ID" value="RVE60601.1"/>
    <property type="molecule type" value="Genomic_DNA"/>
</dbReference>
<feature type="compositionally biased region" description="Basic and acidic residues" evidence="1">
    <location>
        <begin position="118"/>
        <end position="127"/>
    </location>
</feature>
<evidence type="ECO:0000313" key="3">
    <source>
        <dbReference type="Proteomes" id="UP000283210"/>
    </source>
</evidence>
<dbReference type="Proteomes" id="UP000283210">
    <property type="component" value="Chromosome 18"/>
</dbReference>
<feature type="region of interest" description="Disordered" evidence="1">
    <location>
        <begin position="68"/>
        <end position="136"/>
    </location>
</feature>
<keyword evidence="3" id="KW-1185">Reference proteome</keyword>
<protein>
    <submittedName>
        <fullName evidence="2">Uncharacterized protein</fullName>
    </submittedName>
</protein>
<reference evidence="2 3" key="1">
    <citation type="submission" date="2018-11" db="EMBL/GenBank/DDBJ databases">
        <authorList>
            <person name="Lopez-Roques C."/>
            <person name="Donnadieu C."/>
            <person name="Bouchez O."/>
            <person name="Klopp C."/>
            <person name="Cabau C."/>
            <person name="Zahm M."/>
        </authorList>
    </citation>
    <scope>NUCLEOTIDE SEQUENCE [LARGE SCALE GENOMIC DNA]</scope>
    <source>
        <strain evidence="2">RS831</strain>
        <tissue evidence="2">Whole body</tissue>
    </source>
</reference>
<feature type="compositionally biased region" description="Polar residues" evidence="1">
    <location>
        <begin position="68"/>
        <end position="78"/>
    </location>
</feature>